<gene>
    <name evidence="3" type="ORF">FC093_00310</name>
</gene>
<evidence type="ECO:0000313" key="4">
    <source>
        <dbReference type="Proteomes" id="UP000305848"/>
    </source>
</evidence>
<dbReference type="AlphaFoldDB" id="A0A4V5UWJ2"/>
<keyword evidence="2" id="KW-0313">Glucose metabolism</keyword>
<evidence type="ECO:0000256" key="2">
    <source>
        <dbReference type="ARBA" id="ARBA00022526"/>
    </source>
</evidence>
<comment type="similarity">
    <text evidence="1">Belongs to the cycloisomerase 2 family.</text>
</comment>
<dbReference type="OrthoDB" id="7057563at2"/>
<dbReference type="Pfam" id="PF10282">
    <property type="entry name" value="Lactonase"/>
    <property type="match status" value="2"/>
</dbReference>
<sequence length="404" mass="42043">MLSKNLLKVTAIAVAFTIASCNKDQLKTTAPIAQQTQSETSIKDMIAEHGANPDEMMLADAKTMLQEGYVYTESNEAAQNSIHIYKQHSDGTLSFVTSVASGGAGSGTGLGSQGALALDKQHQWLYAVNAGDNSVSSFWVHSDGSLTLAHTINSGGTTPVSLTVHGHWLYVVNSASANICGFTIGSGGTLTKIDGSLQPLSSSGAGPGEIKFHPSGTLLFVTEKATSKIAAFTIDAQGVAGPGTFNNSVGQTPYGFDFSQSNHYLVVSNAAGGIMNGGSCSSYATDNNGNINVIKGEVKDFQSAPCWLVTTHYGRFAFTTNAGSNSISSYYVSPYGGLYLVFFAKTTTGASPIDIVVSGNNGYVYNLNSQSHSITEYKRGLFGTLKPIGEMPGLPAAAAGLAAY</sequence>
<protein>
    <submittedName>
        <fullName evidence="3">Lactonase family protein</fullName>
    </submittedName>
</protein>
<dbReference type="PROSITE" id="PS51257">
    <property type="entry name" value="PROKAR_LIPOPROTEIN"/>
    <property type="match status" value="1"/>
</dbReference>
<proteinExistence type="inferred from homology"/>
<evidence type="ECO:0000313" key="3">
    <source>
        <dbReference type="EMBL" id="TKK71503.1"/>
    </source>
</evidence>
<keyword evidence="2" id="KW-0119">Carbohydrate metabolism</keyword>
<comment type="caution">
    <text evidence="3">The sequence shown here is derived from an EMBL/GenBank/DDBJ whole genome shotgun (WGS) entry which is preliminary data.</text>
</comment>
<dbReference type="GO" id="GO:0017057">
    <property type="term" value="F:6-phosphogluconolactonase activity"/>
    <property type="evidence" value="ECO:0007669"/>
    <property type="project" value="TreeGrafter"/>
</dbReference>
<dbReference type="Proteomes" id="UP000305848">
    <property type="component" value="Unassembled WGS sequence"/>
</dbReference>
<dbReference type="RefSeq" id="WP_137259743.1">
    <property type="nucleotide sequence ID" value="NZ_SZQL01000001.1"/>
</dbReference>
<evidence type="ECO:0000256" key="1">
    <source>
        <dbReference type="ARBA" id="ARBA00005564"/>
    </source>
</evidence>
<dbReference type="PANTHER" id="PTHR30344:SF1">
    <property type="entry name" value="6-PHOSPHOGLUCONOLACTONASE"/>
    <property type="match status" value="1"/>
</dbReference>
<reference evidence="3 4" key="1">
    <citation type="submission" date="2019-05" db="EMBL/GenBank/DDBJ databases">
        <title>Panacibacter sp. strain 17mud1-8 Genome sequencing and assembly.</title>
        <authorList>
            <person name="Chhetri G."/>
        </authorList>
    </citation>
    <scope>NUCLEOTIDE SEQUENCE [LARGE SCALE GENOMIC DNA]</scope>
    <source>
        <strain evidence="3 4">17mud1-8</strain>
    </source>
</reference>
<dbReference type="SUPFAM" id="SSF51004">
    <property type="entry name" value="C-terminal (heme d1) domain of cytochrome cd1-nitrite reductase"/>
    <property type="match status" value="1"/>
</dbReference>
<dbReference type="InterPro" id="IPR015943">
    <property type="entry name" value="WD40/YVTN_repeat-like_dom_sf"/>
</dbReference>
<dbReference type="GO" id="GO:0006006">
    <property type="term" value="P:glucose metabolic process"/>
    <property type="evidence" value="ECO:0007669"/>
    <property type="project" value="UniProtKB-KW"/>
</dbReference>
<dbReference type="PANTHER" id="PTHR30344">
    <property type="entry name" value="6-PHOSPHOGLUCONOLACTONASE-RELATED"/>
    <property type="match status" value="1"/>
</dbReference>
<organism evidence="3 4">
    <name type="scientific">Ilyomonas limi</name>
    <dbReference type="NCBI Taxonomy" id="2575867"/>
    <lineage>
        <taxon>Bacteria</taxon>
        <taxon>Pseudomonadati</taxon>
        <taxon>Bacteroidota</taxon>
        <taxon>Chitinophagia</taxon>
        <taxon>Chitinophagales</taxon>
        <taxon>Chitinophagaceae</taxon>
        <taxon>Ilyomonas</taxon>
    </lineage>
</organism>
<dbReference type="EMBL" id="SZQL01000001">
    <property type="protein sequence ID" value="TKK71503.1"/>
    <property type="molecule type" value="Genomic_DNA"/>
</dbReference>
<dbReference type="InterPro" id="IPR050282">
    <property type="entry name" value="Cycloisomerase_2"/>
</dbReference>
<dbReference type="InterPro" id="IPR011048">
    <property type="entry name" value="Haem_d1_sf"/>
</dbReference>
<keyword evidence="4" id="KW-1185">Reference proteome</keyword>
<accession>A0A4V5UWJ2</accession>
<dbReference type="InterPro" id="IPR019405">
    <property type="entry name" value="Lactonase_7-beta_prop"/>
</dbReference>
<name>A0A4V5UWJ2_9BACT</name>
<dbReference type="Gene3D" id="2.130.10.10">
    <property type="entry name" value="YVTN repeat-like/Quinoprotein amine dehydrogenase"/>
    <property type="match status" value="3"/>
</dbReference>